<evidence type="ECO:0000256" key="8">
    <source>
        <dbReference type="SAM" id="Phobius"/>
    </source>
</evidence>
<evidence type="ECO:0000256" key="1">
    <source>
        <dbReference type="ARBA" id="ARBA00004651"/>
    </source>
</evidence>
<dbReference type="Pfam" id="PF13231">
    <property type="entry name" value="PMT_2"/>
    <property type="match status" value="1"/>
</dbReference>
<evidence type="ECO:0000313" key="10">
    <source>
        <dbReference type="EMBL" id="RKQ69308.1"/>
    </source>
</evidence>
<protein>
    <submittedName>
        <fullName evidence="10">Dolichyl-phosphate-mannose-protein mannosyltransferase</fullName>
    </submittedName>
</protein>
<dbReference type="RefSeq" id="WP_121101779.1">
    <property type="nucleotide sequence ID" value="NZ_RBII01000002.1"/>
</dbReference>
<keyword evidence="11" id="KW-1185">Reference proteome</keyword>
<evidence type="ECO:0000313" key="11">
    <source>
        <dbReference type="Proteomes" id="UP000282211"/>
    </source>
</evidence>
<reference evidence="10 11" key="1">
    <citation type="submission" date="2018-10" db="EMBL/GenBank/DDBJ databases">
        <title>Genomic Encyclopedia of Type Strains, Phase IV (KMG-IV): sequencing the most valuable type-strain genomes for metagenomic binning, comparative biology and taxonomic classification.</title>
        <authorList>
            <person name="Goeker M."/>
        </authorList>
    </citation>
    <scope>NUCLEOTIDE SEQUENCE [LARGE SCALE GENOMIC DNA]</scope>
    <source>
        <strain evidence="10 11">DSM 22008</strain>
    </source>
</reference>
<feature type="transmembrane region" description="Helical" evidence="8">
    <location>
        <begin position="196"/>
        <end position="217"/>
    </location>
</feature>
<feature type="transmembrane region" description="Helical" evidence="8">
    <location>
        <begin position="53"/>
        <end position="73"/>
    </location>
</feature>
<dbReference type="PANTHER" id="PTHR33908">
    <property type="entry name" value="MANNOSYLTRANSFERASE YKCB-RELATED"/>
    <property type="match status" value="1"/>
</dbReference>
<feature type="transmembrane region" description="Helical" evidence="8">
    <location>
        <begin position="303"/>
        <end position="323"/>
    </location>
</feature>
<dbReference type="InterPro" id="IPR050297">
    <property type="entry name" value="LipidA_mod_glycosyltrf_83"/>
</dbReference>
<dbReference type="AlphaFoldDB" id="A0A420WE97"/>
<evidence type="ECO:0000256" key="6">
    <source>
        <dbReference type="ARBA" id="ARBA00022989"/>
    </source>
</evidence>
<feature type="transmembrane region" description="Helical" evidence="8">
    <location>
        <begin position="160"/>
        <end position="184"/>
    </location>
</feature>
<keyword evidence="2" id="KW-1003">Cell membrane</keyword>
<evidence type="ECO:0000256" key="5">
    <source>
        <dbReference type="ARBA" id="ARBA00022692"/>
    </source>
</evidence>
<feature type="transmembrane region" description="Helical" evidence="8">
    <location>
        <begin position="278"/>
        <end position="297"/>
    </location>
</feature>
<evidence type="ECO:0000256" key="2">
    <source>
        <dbReference type="ARBA" id="ARBA00022475"/>
    </source>
</evidence>
<comment type="caution">
    <text evidence="10">The sequence shown here is derived from an EMBL/GenBank/DDBJ whole genome shotgun (WGS) entry which is preliminary data.</text>
</comment>
<feature type="transmembrane region" description="Helical" evidence="8">
    <location>
        <begin position="105"/>
        <end position="125"/>
    </location>
</feature>
<comment type="subcellular location">
    <subcellularLocation>
        <location evidence="1">Cell membrane</location>
        <topology evidence="1">Multi-pass membrane protein</topology>
    </subcellularLocation>
</comment>
<proteinExistence type="predicted"/>
<dbReference type="EMBL" id="RBII01000002">
    <property type="protein sequence ID" value="RKQ69308.1"/>
    <property type="molecule type" value="Genomic_DNA"/>
</dbReference>
<feature type="domain" description="Glycosyltransferase RgtA/B/C/D-like" evidence="9">
    <location>
        <begin position="57"/>
        <end position="217"/>
    </location>
</feature>
<evidence type="ECO:0000259" key="9">
    <source>
        <dbReference type="Pfam" id="PF13231"/>
    </source>
</evidence>
<keyword evidence="5 8" id="KW-0812">Transmembrane</keyword>
<dbReference type="GO" id="GO:0016763">
    <property type="term" value="F:pentosyltransferase activity"/>
    <property type="evidence" value="ECO:0007669"/>
    <property type="project" value="TreeGrafter"/>
</dbReference>
<gene>
    <name evidence="10" type="ORF">DES40_2108</name>
</gene>
<feature type="transmembrane region" description="Helical" evidence="8">
    <location>
        <begin position="335"/>
        <end position="354"/>
    </location>
</feature>
<sequence length="493" mass="55052">MSVVQNKSVNYTKILLAIIGLTLVFRWVLMAGLPLGLHGDEAQYWSWSRDLDWGYYSKPPLIAWIIAGFTSVLGHAEWAIRLPSALFHSLTAWFIFLTAKQAFDIRIGFWTACTYLFMPAVWLSSTLISTDVPLLLCWVLALNAWVALRENASWFRAAQLGFAIGFGLLAKYAMLFFLPVIGLAVMFDKQTRQSLLGVKGLFVIVLIIALFAPNILWNLNHDFATLSHTADNANLSGPLFNISELLTFWGDQFGVFGLISLPLFCLALLKIKTLPKFSFWLALLATLPLFVISFQAFVSRANANWAVTAYIAAPILVAIYAVTRPKALAVLKYGLIGQSVIMIAAALILLSPALTQKTGLDRSVKRMQAWPETVEAVEALYKAGHNGQDYEAVATDNRLVYYDLQYYGLAELAPLYVWSPNIVPNNHAEMTAPLPKSDGPILLLNYYNNYESYFEESFDRLLPQPPLEIDLGGGRKRVLKVWVGYNHIPAKDS</sequence>
<evidence type="ECO:0000256" key="4">
    <source>
        <dbReference type="ARBA" id="ARBA00022679"/>
    </source>
</evidence>
<keyword evidence="6 8" id="KW-1133">Transmembrane helix</keyword>
<evidence type="ECO:0000256" key="7">
    <source>
        <dbReference type="ARBA" id="ARBA00023136"/>
    </source>
</evidence>
<dbReference type="GO" id="GO:0005886">
    <property type="term" value="C:plasma membrane"/>
    <property type="evidence" value="ECO:0007669"/>
    <property type="project" value="UniProtKB-SubCell"/>
</dbReference>
<dbReference type="Proteomes" id="UP000282211">
    <property type="component" value="Unassembled WGS sequence"/>
</dbReference>
<keyword evidence="3 10" id="KW-0328">Glycosyltransferase</keyword>
<organism evidence="10 11">
    <name type="scientific">Litorimonas taeanensis</name>
    <dbReference type="NCBI Taxonomy" id="568099"/>
    <lineage>
        <taxon>Bacteria</taxon>
        <taxon>Pseudomonadati</taxon>
        <taxon>Pseudomonadota</taxon>
        <taxon>Alphaproteobacteria</taxon>
        <taxon>Maricaulales</taxon>
        <taxon>Robiginitomaculaceae</taxon>
    </lineage>
</organism>
<dbReference type="PANTHER" id="PTHR33908:SF11">
    <property type="entry name" value="MEMBRANE PROTEIN"/>
    <property type="match status" value="1"/>
</dbReference>
<accession>A0A420WE97</accession>
<dbReference type="GO" id="GO:0009103">
    <property type="term" value="P:lipopolysaccharide biosynthetic process"/>
    <property type="evidence" value="ECO:0007669"/>
    <property type="project" value="UniProtKB-ARBA"/>
</dbReference>
<name>A0A420WE97_9PROT</name>
<dbReference type="InterPro" id="IPR038731">
    <property type="entry name" value="RgtA/B/C-like"/>
</dbReference>
<keyword evidence="4 10" id="KW-0808">Transferase</keyword>
<dbReference type="InParanoid" id="A0A420WE97"/>
<feature type="transmembrane region" description="Helical" evidence="8">
    <location>
        <begin position="253"/>
        <end position="271"/>
    </location>
</feature>
<evidence type="ECO:0000256" key="3">
    <source>
        <dbReference type="ARBA" id="ARBA00022676"/>
    </source>
</evidence>
<keyword evidence="7 8" id="KW-0472">Membrane</keyword>
<feature type="transmembrane region" description="Helical" evidence="8">
    <location>
        <begin position="12"/>
        <end position="33"/>
    </location>
</feature>
<dbReference type="OrthoDB" id="9811222at2"/>